<reference evidence="7 8" key="1">
    <citation type="submission" date="2020-02" db="EMBL/GenBank/DDBJ databases">
        <authorList>
            <person name="Li G."/>
        </authorList>
    </citation>
    <scope>NUCLEOTIDE SEQUENCE [LARGE SCALE GENOMIC DNA]</scope>
    <source>
        <strain evidence="7 8">DSM 102029</strain>
    </source>
</reference>
<dbReference type="InterPro" id="IPR027417">
    <property type="entry name" value="P-loop_NTPase"/>
</dbReference>
<name>A0A6P1YKW0_9HYPH</name>
<dbReference type="PROSITE" id="PS50893">
    <property type="entry name" value="ABC_TRANSPORTER_2"/>
    <property type="match status" value="1"/>
</dbReference>
<evidence type="ECO:0000259" key="6">
    <source>
        <dbReference type="PROSITE" id="PS50893"/>
    </source>
</evidence>
<organism evidence="7 8">
    <name type="scientific">Ancylobacter pratisalsi</name>
    <dbReference type="NCBI Taxonomy" id="1745854"/>
    <lineage>
        <taxon>Bacteria</taxon>
        <taxon>Pseudomonadati</taxon>
        <taxon>Pseudomonadota</taxon>
        <taxon>Alphaproteobacteria</taxon>
        <taxon>Hyphomicrobiales</taxon>
        <taxon>Xanthobacteraceae</taxon>
        <taxon>Ancylobacter</taxon>
    </lineage>
</organism>
<dbReference type="InterPro" id="IPR017871">
    <property type="entry name" value="ABC_transporter-like_CS"/>
</dbReference>
<dbReference type="GO" id="GO:0005524">
    <property type="term" value="F:ATP binding"/>
    <property type="evidence" value="ECO:0007669"/>
    <property type="project" value="UniProtKB-KW"/>
</dbReference>
<dbReference type="RefSeq" id="WP_163075078.1">
    <property type="nucleotide sequence ID" value="NZ_CP048630.1"/>
</dbReference>
<evidence type="ECO:0000256" key="4">
    <source>
        <dbReference type="ARBA" id="ARBA00022741"/>
    </source>
</evidence>
<feature type="domain" description="ABC transporter" evidence="6">
    <location>
        <begin position="26"/>
        <end position="256"/>
    </location>
</feature>
<keyword evidence="5 7" id="KW-0067">ATP-binding</keyword>
<dbReference type="SUPFAM" id="SSF52540">
    <property type="entry name" value="P-loop containing nucleoside triphosphate hydrolases"/>
    <property type="match status" value="1"/>
</dbReference>
<evidence type="ECO:0000256" key="1">
    <source>
        <dbReference type="ARBA" id="ARBA00004417"/>
    </source>
</evidence>
<evidence type="ECO:0000256" key="2">
    <source>
        <dbReference type="ARBA" id="ARBA00005417"/>
    </source>
</evidence>
<dbReference type="InterPro" id="IPR013611">
    <property type="entry name" value="Transp-assoc_OB_typ2"/>
</dbReference>
<proteinExistence type="inferred from homology"/>
<dbReference type="Proteomes" id="UP000464751">
    <property type="component" value="Chromosome"/>
</dbReference>
<keyword evidence="3" id="KW-0813">Transport</keyword>
<comment type="similarity">
    <text evidence="2">Belongs to the ABC transporter superfamily.</text>
</comment>
<dbReference type="FunFam" id="3.40.50.300:FF:000042">
    <property type="entry name" value="Maltose/maltodextrin ABC transporter, ATP-binding protein"/>
    <property type="match status" value="1"/>
</dbReference>
<dbReference type="SMART" id="SM00382">
    <property type="entry name" value="AAA"/>
    <property type="match status" value="1"/>
</dbReference>
<dbReference type="Pfam" id="PF00005">
    <property type="entry name" value="ABC_tran"/>
    <property type="match status" value="1"/>
</dbReference>
<dbReference type="PANTHER" id="PTHR42781">
    <property type="entry name" value="SPERMIDINE/PUTRESCINE IMPORT ATP-BINDING PROTEIN POTA"/>
    <property type="match status" value="1"/>
</dbReference>
<sequence>MNAHATTDPVTTDAAASVLHAAAVDLHIEGVNLSYGSNHVLKNVNLDIRPGEFFAFLGPSGCGKTTLLRLIAGFNTADNGRVVVGGRDISDLPPWKRDVGLVFQSYALWPHMSVARNVAFGLEERGVARAEIQRRVAAALEIVGLGHLADRRPSQLSGGQQQRVALARTVVIEPKVLLLDEPLSNLDAKMRVQVRRELRDLQQRLGLTTIFVTHDQEEANTVCDRIAVMNDGVVQQVGTPVELYEHPANLFVATFLGTANVLEGAVVGAGAERHFEGLGGMRIAIAPDAVLPDQARLVFRPQVAKLSAERPTGASCFAGEIMRREFLGSVIRFGILIAGQEITVDEVFQPGLREPYGIGQSVWVEIPANSALWLGPG</sequence>
<dbReference type="AlphaFoldDB" id="A0A6P1YKW0"/>
<dbReference type="InterPro" id="IPR003593">
    <property type="entry name" value="AAA+_ATPase"/>
</dbReference>
<dbReference type="GO" id="GO:0140359">
    <property type="term" value="F:ABC-type transporter activity"/>
    <property type="evidence" value="ECO:0007669"/>
    <property type="project" value="UniProtKB-ARBA"/>
</dbReference>
<keyword evidence="4" id="KW-0547">Nucleotide-binding</keyword>
<dbReference type="Gene3D" id="3.40.50.300">
    <property type="entry name" value="P-loop containing nucleotide triphosphate hydrolases"/>
    <property type="match status" value="1"/>
</dbReference>
<dbReference type="SUPFAM" id="SSF50331">
    <property type="entry name" value="MOP-like"/>
    <property type="match status" value="1"/>
</dbReference>
<protein>
    <submittedName>
        <fullName evidence="7">ABC transporter ATP-binding protein</fullName>
    </submittedName>
</protein>
<accession>A0A6P1YKW0</accession>
<evidence type="ECO:0000256" key="3">
    <source>
        <dbReference type="ARBA" id="ARBA00022448"/>
    </source>
</evidence>
<dbReference type="PROSITE" id="PS00211">
    <property type="entry name" value="ABC_TRANSPORTER_1"/>
    <property type="match status" value="1"/>
</dbReference>
<keyword evidence="8" id="KW-1185">Reference proteome</keyword>
<dbReference type="EMBL" id="CP048630">
    <property type="protein sequence ID" value="QIB33959.1"/>
    <property type="molecule type" value="Genomic_DNA"/>
</dbReference>
<gene>
    <name evidence="7" type="ORF">G3A50_09730</name>
</gene>
<evidence type="ECO:0000313" key="7">
    <source>
        <dbReference type="EMBL" id="QIB33959.1"/>
    </source>
</evidence>
<dbReference type="Pfam" id="PF08402">
    <property type="entry name" value="TOBE_2"/>
    <property type="match status" value="1"/>
</dbReference>
<evidence type="ECO:0000313" key="8">
    <source>
        <dbReference type="Proteomes" id="UP000464751"/>
    </source>
</evidence>
<dbReference type="InterPro" id="IPR050093">
    <property type="entry name" value="ABC_SmlMolc_Importer"/>
</dbReference>
<dbReference type="GO" id="GO:0043190">
    <property type="term" value="C:ATP-binding cassette (ABC) transporter complex"/>
    <property type="evidence" value="ECO:0007669"/>
    <property type="project" value="InterPro"/>
</dbReference>
<dbReference type="PANTHER" id="PTHR42781:SF4">
    <property type="entry name" value="SPERMIDINE_PUTRESCINE IMPORT ATP-BINDING PROTEIN POTA"/>
    <property type="match status" value="1"/>
</dbReference>
<dbReference type="KEGG" id="apra:G3A50_09730"/>
<dbReference type="InterPro" id="IPR003439">
    <property type="entry name" value="ABC_transporter-like_ATP-bd"/>
</dbReference>
<comment type="subcellular location">
    <subcellularLocation>
        <location evidence="1">Cell inner membrane</location>
        <topology evidence="1">Peripheral membrane protein</topology>
    </subcellularLocation>
</comment>
<dbReference type="Gene3D" id="2.40.50.100">
    <property type="match status" value="1"/>
</dbReference>
<dbReference type="InterPro" id="IPR008995">
    <property type="entry name" value="Mo/tungstate-bd_C_term_dom"/>
</dbReference>
<dbReference type="GO" id="GO:0016887">
    <property type="term" value="F:ATP hydrolysis activity"/>
    <property type="evidence" value="ECO:0007669"/>
    <property type="project" value="InterPro"/>
</dbReference>
<evidence type="ECO:0000256" key="5">
    <source>
        <dbReference type="ARBA" id="ARBA00022840"/>
    </source>
</evidence>